<protein>
    <submittedName>
        <fullName evidence="5">Alpha/beta-hydrolase</fullName>
    </submittedName>
</protein>
<dbReference type="Pfam" id="PF00135">
    <property type="entry name" value="COesterase"/>
    <property type="match status" value="2"/>
</dbReference>
<dbReference type="InterPro" id="IPR029058">
    <property type="entry name" value="AB_hydrolase_fold"/>
</dbReference>
<evidence type="ECO:0000259" key="4">
    <source>
        <dbReference type="Pfam" id="PF00135"/>
    </source>
</evidence>
<feature type="signal peptide" evidence="3">
    <location>
        <begin position="1"/>
        <end position="18"/>
    </location>
</feature>
<dbReference type="PANTHER" id="PTHR43918">
    <property type="entry name" value="ACETYLCHOLINESTERASE"/>
    <property type="match status" value="1"/>
</dbReference>
<evidence type="ECO:0000256" key="2">
    <source>
        <dbReference type="ARBA" id="ARBA00022801"/>
    </source>
</evidence>
<dbReference type="PANTHER" id="PTHR43918:SF4">
    <property type="entry name" value="CARBOXYLIC ESTER HYDROLASE"/>
    <property type="match status" value="1"/>
</dbReference>
<evidence type="ECO:0000256" key="1">
    <source>
        <dbReference type="ARBA" id="ARBA00005964"/>
    </source>
</evidence>
<gene>
    <name evidence="5" type="ORF">BU16DRAFT_571220</name>
</gene>
<feature type="domain" description="Carboxylesterase type B" evidence="4">
    <location>
        <begin position="25"/>
        <end position="357"/>
    </location>
</feature>
<keyword evidence="3" id="KW-0732">Signal</keyword>
<dbReference type="InterPro" id="IPR002018">
    <property type="entry name" value="CarbesteraseB"/>
</dbReference>
<dbReference type="OrthoDB" id="408631at2759"/>
<evidence type="ECO:0000313" key="6">
    <source>
        <dbReference type="Proteomes" id="UP000799750"/>
    </source>
</evidence>
<comment type="similarity">
    <text evidence="1">Belongs to the type-B carboxylesterase/lipase family.</text>
</comment>
<dbReference type="InterPro" id="IPR050654">
    <property type="entry name" value="AChE-related_enzymes"/>
</dbReference>
<evidence type="ECO:0000313" key="5">
    <source>
        <dbReference type="EMBL" id="KAF2499004.1"/>
    </source>
</evidence>
<dbReference type="Proteomes" id="UP000799750">
    <property type="component" value="Unassembled WGS sequence"/>
</dbReference>
<sequence>MKINGLVAIISLAGSTYASNYTVGQTVDTGSGSVVGHAAPIASAVSEYLGIPYAQPPVKNLRFAPPLAYTGNSTINASAFGPSCTVAKSNALSASNSSTSLNLTAAGRIMAAEIGETGLNLTLSEDCLTMNVWTKPQTGDAKKAVLVWMYGGFYTIGSSAIPLYNGQFIADQEDVVVVTINYRVNIWGFPSSPTLPQNVGLLDQRLALEWIRQNIAAFAGDPSRITLMGQSAGAGSADLYSYKWTEDPIVNAFIMESGTTEVVVPLNASTGAEQWFNVSASLGCGGADTEEAQVLACMRQVNSSALASSLGSNSFSPTIDNTLVFDNYTARAAAGDFIKKPLLIGNNNNEPSVFRLIALAKGEDLPDAYWQAVGLKTFDCPCAARANVSIFNKVPTWRYRFFGVFPDTNLTTNPDSGAYHGSEIPMIFGVPPAGQGIANSSQQELALMSYMRGAWTTFAKDPVAGLSRYEGGWPSYDPAQDTLIRLGFGEQTGTNVGLAGTYDAPCGTLFSSISGVGNGKSSGNGTLISNTSSAGVGSAPCGYTATINITFDFLFNRK</sequence>
<proteinExistence type="inferred from homology"/>
<accession>A0A6A6R3V4</accession>
<keyword evidence="6" id="KW-1185">Reference proteome</keyword>
<reference evidence="5" key="1">
    <citation type="journal article" date="2020" name="Stud. Mycol.">
        <title>101 Dothideomycetes genomes: a test case for predicting lifestyles and emergence of pathogens.</title>
        <authorList>
            <person name="Haridas S."/>
            <person name="Albert R."/>
            <person name="Binder M."/>
            <person name="Bloem J."/>
            <person name="Labutti K."/>
            <person name="Salamov A."/>
            <person name="Andreopoulos B."/>
            <person name="Baker S."/>
            <person name="Barry K."/>
            <person name="Bills G."/>
            <person name="Bluhm B."/>
            <person name="Cannon C."/>
            <person name="Castanera R."/>
            <person name="Culley D."/>
            <person name="Daum C."/>
            <person name="Ezra D."/>
            <person name="Gonzalez J."/>
            <person name="Henrissat B."/>
            <person name="Kuo A."/>
            <person name="Liang C."/>
            <person name="Lipzen A."/>
            <person name="Lutzoni F."/>
            <person name="Magnuson J."/>
            <person name="Mondo S."/>
            <person name="Nolan M."/>
            <person name="Ohm R."/>
            <person name="Pangilinan J."/>
            <person name="Park H.-J."/>
            <person name="Ramirez L."/>
            <person name="Alfaro M."/>
            <person name="Sun H."/>
            <person name="Tritt A."/>
            <person name="Yoshinaga Y."/>
            <person name="Zwiers L.-H."/>
            <person name="Turgeon B."/>
            <person name="Goodwin S."/>
            <person name="Spatafora J."/>
            <person name="Crous P."/>
            <person name="Grigoriev I."/>
        </authorList>
    </citation>
    <scope>NUCLEOTIDE SEQUENCE</scope>
    <source>
        <strain evidence="5">CBS 269.34</strain>
    </source>
</reference>
<dbReference type="Gene3D" id="3.40.50.1820">
    <property type="entry name" value="alpha/beta hydrolase"/>
    <property type="match status" value="1"/>
</dbReference>
<dbReference type="AlphaFoldDB" id="A0A6A6R3V4"/>
<dbReference type="EMBL" id="MU004185">
    <property type="protein sequence ID" value="KAF2499004.1"/>
    <property type="molecule type" value="Genomic_DNA"/>
</dbReference>
<evidence type="ECO:0000256" key="3">
    <source>
        <dbReference type="SAM" id="SignalP"/>
    </source>
</evidence>
<name>A0A6A6R3V4_9PEZI</name>
<organism evidence="5 6">
    <name type="scientific">Lophium mytilinum</name>
    <dbReference type="NCBI Taxonomy" id="390894"/>
    <lineage>
        <taxon>Eukaryota</taxon>
        <taxon>Fungi</taxon>
        <taxon>Dikarya</taxon>
        <taxon>Ascomycota</taxon>
        <taxon>Pezizomycotina</taxon>
        <taxon>Dothideomycetes</taxon>
        <taxon>Pleosporomycetidae</taxon>
        <taxon>Mytilinidiales</taxon>
        <taxon>Mytilinidiaceae</taxon>
        <taxon>Lophium</taxon>
    </lineage>
</organism>
<feature type="domain" description="Carboxylesterase type B" evidence="4">
    <location>
        <begin position="365"/>
        <end position="491"/>
    </location>
</feature>
<keyword evidence="2 5" id="KW-0378">Hydrolase</keyword>
<dbReference type="GO" id="GO:0052689">
    <property type="term" value="F:carboxylic ester hydrolase activity"/>
    <property type="evidence" value="ECO:0007669"/>
    <property type="project" value="TreeGrafter"/>
</dbReference>
<feature type="chain" id="PRO_5025592178" evidence="3">
    <location>
        <begin position="19"/>
        <end position="558"/>
    </location>
</feature>
<dbReference type="SUPFAM" id="SSF53474">
    <property type="entry name" value="alpha/beta-Hydrolases"/>
    <property type="match status" value="1"/>
</dbReference>